<keyword evidence="2" id="KW-0472">Membrane</keyword>
<feature type="region of interest" description="Disordered" evidence="1">
    <location>
        <begin position="280"/>
        <end position="316"/>
    </location>
</feature>
<proteinExistence type="predicted"/>
<evidence type="ECO:0000313" key="4">
    <source>
        <dbReference type="EMBL" id="RCX15393.1"/>
    </source>
</evidence>
<organism evidence="4 5">
    <name type="scientific">Fontibacillus phaseoli</name>
    <dbReference type="NCBI Taxonomy" id="1416533"/>
    <lineage>
        <taxon>Bacteria</taxon>
        <taxon>Bacillati</taxon>
        <taxon>Bacillota</taxon>
        <taxon>Bacilli</taxon>
        <taxon>Bacillales</taxon>
        <taxon>Paenibacillaceae</taxon>
        <taxon>Fontibacillus</taxon>
    </lineage>
</organism>
<dbReference type="InterPro" id="IPR053150">
    <property type="entry name" value="Teicoplanin_resist-assoc"/>
</dbReference>
<sequence length="482" mass="53617">MFESYLFPIAYAFMAFPVAALAFTLPFLVVQYRRHGYINKYRAFVLYLFLLYLMNAVFLVMLPFPATRHNAPMSGGTMQLVPFNFIQDILKETSVVKGEPSTYLHLLKERAVLQVLFNVLLTIPFGMLVRYYFRFGPLRCLLLSFLLSLFFEVTQLTGIYGIFDHPYRVFDVDDLMTNTLGGMIGFLAAEWLAGLLPRIEHLDKGVDLSVKRVSYTRRGLAWMFDIVICAILMTVCHKLGIPAAYFVSTGIYFMLLPYLAGGVTFGKWLVRIRLTGAASTSTDHDRNLPVGRQGTGTASSEDGRHPHRGGVNADRPVYDDDPAAEAAALLAGLTNRSKGQGGLAGVNHLHDASDANAANRGESVVGASNLRSEGAATETANRGKSQSGREGRVSLFALILRYGILYWLLFGLNRMLAFSSGELPGISRMFLGVLVLVSDLWFFIHVIKHLFQKDPQLFYEKISKTQHKIIWKPSAGTVGEKA</sequence>
<accession>A0A369B1S9</accession>
<feature type="transmembrane region" description="Helical" evidence="2">
    <location>
        <begin position="6"/>
        <end position="32"/>
    </location>
</feature>
<evidence type="ECO:0000259" key="3">
    <source>
        <dbReference type="Pfam" id="PF04892"/>
    </source>
</evidence>
<feature type="domain" description="VanZ-like" evidence="3">
    <location>
        <begin position="49"/>
        <end position="190"/>
    </location>
</feature>
<reference evidence="4 5" key="1">
    <citation type="submission" date="2018-07" db="EMBL/GenBank/DDBJ databases">
        <title>Genomic Encyclopedia of Type Strains, Phase III (KMG-III): the genomes of soil and plant-associated and newly described type strains.</title>
        <authorList>
            <person name="Whitman W."/>
        </authorList>
    </citation>
    <scope>NUCLEOTIDE SEQUENCE [LARGE SCALE GENOMIC DNA]</scope>
    <source>
        <strain evidence="4 5">CECT 8333</strain>
    </source>
</reference>
<dbReference type="OrthoDB" id="4822551at2"/>
<dbReference type="InterPro" id="IPR006976">
    <property type="entry name" value="VanZ-like"/>
</dbReference>
<comment type="caution">
    <text evidence="4">The sequence shown here is derived from an EMBL/GenBank/DDBJ whole genome shotgun (WGS) entry which is preliminary data.</text>
</comment>
<feature type="transmembrane region" description="Helical" evidence="2">
    <location>
        <begin position="391"/>
        <end position="409"/>
    </location>
</feature>
<dbReference type="PANTHER" id="PTHR36834">
    <property type="entry name" value="MEMBRANE PROTEIN-RELATED"/>
    <property type="match status" value="1"/>
</dbReference>
<feature type="transmembrane region" description="Helical" evidence="2">
    <location>
        <begin position="44"/>
        <end position="64"/>
    </location>
</feature>
<protein>
    <submittedName>
        <fullName evidence="4">Glycopeptide antibiotics resistance protein</fullName>
    </submittedName>
</protein>
<evidence type="ECO:0000313" key="5">
    <source>
        <dbReference type="Proteomes" id="UP000253090"/>
    </source>
</evidence>
<feature type="transmembrane region" description="Helical" evidence="2">
    <location>
        <begin position="111"/>
        <end position="133"/>
    </location>
</feature>
<feature type="transmembrane region" description="Helical" evidence="2">
    <location>
        <begin position="220"/>
        <end position="245"/>
    </location>
</feature>
<dbReference type="Pfam" id="PF04892">
    <property type="entry name" value="VanZ"/>
    <property type="match status" value="1"/>
</dbReference>
<gene>
    <name evidence="4" type="ORF">DFP94_11577</name>
</gene>
<dbReference type="EMBL" id="QPJW01000015">
    <property type="protein sequence ID" value="RCX15393.1"/>
    <property type="molecule type" value="Genomic_DNA"/>
</dbReference>
<feature type="transmembrane region" description="Helical" evidence="2">
    <location>
        <begin position="429"/>
        <end position="451"/>
    </location>
</feature>
<name>A0A369B1S9_9BACL</name>
<feature type="transmembrane region" description="Helical" evidence="2">
    <location>
        <begin position="175"/>
        <end position="199"/>
    </location>
</feature>
<keyword evidence="2" id="KW-1133">Transmembrane helix</keyword>
<feature type="transmembrane region" description="Helical" evidence="2">
    <location>
        <begin position="140"/>
        <end position="163"/>
    </location>
</feature>
<feature type="transmembrane region" description="Helical" evidence="2">
    <location>
        <begin position="251"/>
        <end position="270"/>
    </location>
</feature>
<evidence type="ECO:0000256" key="2">
    <source>
        <dbReference type="SAM" id="Phobius"/>
    </source>
</evidence>
<dbReference type="AlphaFoldDB" id="A0A369B1S9"/>
<evidence type="ECO:0000256" key="1">
    <source>
        <dbReference type="SAM" id="MobiDB-lite"/>
    </source>
</evidence>
<keyword evidence="5" id="KW-1185">Reference proteome</keyword>
<dbReference type="PANTHER" id="PTHR36834:SF1">
    <property type="entry name" value="INTEGRAL MEMBRANE PROTEIN"/>
    <property type="match status" value="1"/>
</dbReference>
<feature type="region of interest" description="Disordered" evidence="1">
    <location>
        <begin position="367"/>
        <end position="387"/>
    </location>
</feature>
<keyword evidence="2" id="KW-0812">Transmembrane</keyword>
<dbReference type="Proteomes" id="UP000253090">
    <property type="component" value="Unassembled WGS sequence"/>
</dbReference>